<keyword evidence="1" id="KW-1133">Transmembrane helix</keyword>
<dbReference type="AlphaFoldDB" id="T0IMS4"/>
<proteinExistence type="predicted"/>
<evidence type="ECO:0000256" key="1">
    <source>
        <dbReference type="SAM" id="Phobius"/>
    </source>
</evidence>
<feature type="transmembrane region" description="Helical" evidence="1">
    <location>
        <begin position="35"/>
        <end position="60"/>
    </location>
</feature>
<keyword evidence="1" id="KW-0812">Transmembrane</keyword>
<dbReference type="RefSeq" id="WP_021228672.1">
    <property type="nucleotide sequence ID" value="NZ_ATDP01000109.1"/>
</dbReference>
<dbReference type="EMBL" id="ATDP01000109">
    <property type="protein sequence ID" value="EQB10929.1"/>
    <property type="molecule type" value="Genomic_DNA"/>
</dbReference>
<comment type="caution">
    <text evidence="2">The sequence shown here is derived from an EMBL/GenBank/DDBJ whole genome shotgun (WGS) entry which is preliminary data.</text>
</comment>
<accession>T0IMS4</accession>
<dbReference type="Proteomes" id="UP000015531">
    <property type="component" value="Unassembled WGS sequence"/>
</dbReference>
<evidence type="ECO:0000313" key="3">
    <source>
        <dbReference type="Proteomes" id="UP000015531"/>
    </source>
</evidence>
<feature type="transmembrane region" description="Helical" evidence="1">
    <location>
        <begin position="72"/>
        <end position="100"/>
    </location>
</feature>
<keyword evidence="1" id="KW-0472">Membrane</keyword>
<name>T0IMS4_9SPHN</name>
<dbReference type="OrthoDB" id="7596325at2"/>
<organism evidence="2 3">
    <name type="scientific">Sphingobium lactosutens DS20</name>
    <dbReference type="NCBI Taxonomy" id="1331060"/>
    <lineage>
        <taxon>Bacteria</taxon>
        <taxon>Pseudomonadati</taxon>
        <taxon>Pseudomonadota</taxon>
        <taxon>Alphaproteobacteria</taxon>
        <taxon>Sphingomonadales</taxon>
        <taxon>Sphingomonadaceae</taxon>
        <taxon>Sphingobium</taxon>
    </lineage>
</organism>
<dbReference type="PATRIC" id="fig|1331060.3.peg.5091"/>
<gene>
    <name evidence="2" type="ORF">RLDS_26195</name>
</gene>
<sequence>MGFLVGSALLAILMSFGAAKFTLGRWPEWSASRHMLVAASAFPLLALVAFAVMVVVTLAGPQPQEPGGTTGMVVFAMVFFLVYALGVALIVGLPSAWVAVRVLR</sequence>
<keyword evidence="3" id="KW-1185">Reference proteome</keyword>
<protein>
    <submittedName>
        <fullName evidence="2">Uncharacterized protein</fullName>
    </submittedName>
</protein>
<evidence type="ECO:0000313" key="2">
    <source>
        <dbReference type="EMBL" id="EQB10929.1"/>
    </source>
</evidence>
<reference evidence="2 3" key="1">
    <citation type="journal article" date="2013" name="Genome Announc.">
        <title>Draft Genome Sequence of Sphingobium lactosutens Strain DS20T, Isolated from a Hexachlorocyclohexane Dumpsite.</title>
        <authorList>
            <person name="Kumar R."/>
            <person name="Dwivedi V."/>
            <person name="Negi V."/>
            <person name="Khurana J.P."/>
            <person name="Lal R."/>
        </authorList>
    </citation>
    <scope>NUCLEOTIDE SEQUENCE [LARGE SCALE GENOMIC DNA]</scope>
    <source>
        <strain evidence="2 3">DS20</strain>
    </source>
</reference>
<dbReference type="eggNOG" id="ENOG5030M95">
    <property type="taxonomic scope" value="Bacteria"/>
</dbReference>